<dbReference type="Proteomes" id="UP000018896">
    <property type="component" value="Unassembled WGS sequence"/>
</dbReference>
<dbReference type="OrthoDB" id="2860358at2"/>
<dbReference type="RefSeq" id="WP_035664506.1">
    <property type="nucleotide sequence ID" value="NZ_BAUV01000015.1"/>
</dbReference>
<name>W4QV45_HALA3</name>
<proteinExistence type="predicted"/>
<dbReference type="EMBL" id="BAUV01000015">
    <property type="protein sequence ID" value="GAE35209.1"/>
    <property type="molecule type" value="Genomic_DNA"/>
</dbReference>
<sequence>MKIIESFHFMYEKEEYLKSNFNICRKHAHHGLEGIYATIKWLQSSIFKNAVKDITFYLSDEPINFPGELAIDDTSTFDPVIYINIMSVTEDFQNKEYLIDLKKKRTTCFEYASFILLHEVGHYIHALIGGNGQTKKDRILDYFDKGEYHYERYIEKMVHGDTTEEKKKYRNIPHEKAADNFAKQYINKVCGNEP</sequence>
<protein>
    <submittedName>
        <fullName evidence="1">Uncharacterized protein</fullName>
    </submittedName>
</protein>
<keyword evidence="2" id="KW-1185">Reference proteome</keyword>
<comment type="caution">
    <text evidence="1">The sequence shown here is derived from an EMBL/GenBank/DDBJ whole genome shotgun (WGS) entry which is preliminary data.</text>
</comment>
<dbReference type="eggNOG" id="ENOG5030DQ7">
    <property type="taxonomic scope" value="Bacteria"/>
</dbReference>
<organism evidence="1 2">
    <name type="scientific">Halalkalibacter akibai (strain ATCC 43226 / DSM 21942 / CIP 109018 / JCM 9157 / 1139)</name>
    <name type="common">Bacillus akibai</name>
    <dbReference type="NCBI Taxonomy" id="1236973"/>
    <lineage>
        <taxon>Bacteria</taxon>
        <taxon>Bacillati</taxon>
        <taxon>Bacillota</taxon>
        <taxon>Bacilli</taxon>
        <taxon>Bacillales</taxon>
        <taxon>Bacillaceae</taxon>
        <taxon>Halalkalibacter</taxon>
    </lineage>
</organism>
<reference evidence="1 2" key="1">
    <citation type="journal article" date="2014" name="Genome Announc.">
        <title>Draft Genome Sequences of Three Alkaliphilic Bacillus Strains, Bacillus wakoensis JCM 9140T, Bacillus akibai JCM 9157T, and Bacillus hemicellulosilyticus JCM 9152T.</title>
        <authorList>
            <person name="Yuki M."/>
            <person name="Oshima K."/>
            <person name="Suda W."/>
            <person name="Oshida Y."/>
            <person name="Kitamura K."/>
            <person name="Iida T."/>
            <person name="Hattori M."/>
            <person name="Ohkuma M."/>
        </authorList>
    </citation>
    <scope>NUCLEOTIDE SEQUENCE [LARGE SCALE GENOMIC DNA]</scope>
    <source>
        <strain evidence="1 2">JCM 9157</strain>
    </source>
</reference>
<gene>
    <name evidence="1" type="ORF">JCM9157_2308</name>
</gene>
<accession>W4QV45</accession>
<dbReference type="AlphaFoldDB" id="W4QV45"/>
<evidence type="ECO:0000313" key="1">
    <source>
        <dbReference type="EMBL" id="GAE35209.1"/>
    </source>
</evidence>
<evidence type="ECO:0000313" key="2">
    <source>
        <dbReference type="Proteomes" id="UP000018896"/>
    </source>
</evidence>